<dbReference type="Gene3D" id="3.30.565.10">
    <property type="entry name" value="Histidine kinase-like ATPase, C-terminal domain"/>
    <property type="match status" value="1"/>
</dbReference>
<keyword evidence="5 11" id="KW-0808">Transferase</keyword>
<comment type="catalytic activity">
    <reaction evidence="1">
        <text>ATP + protein L-histidine = ADP + protein N-phospho-L-histidine.</text>
        <dbReference type="EC" id="2.7.13.3"/>
    </reaction>
</comment>
<dbReference type="InterPro" id="IPR003660">
    <property type="entry name" value="HAMP_dom"/>
</dbReference>
<reference evidence="11 12" key="1">
    <citation type="submission" date="2019-01" db="EMBL/GenBank/DDBJ databases">
        <title>PMF-metabolizing Aryl O-demethylase.</title>
        <authorList>
            <person name="Kim M."/>
        </authorList>
    </citation>
    <scope>NUCLEOTIDE SEQUENCE [LARGE SCALE GENOMIC DNA]</scope>
    <source>
        <strain evidence="11 12">PMF1</strain>
    </source>
</reference>
<evidence type="ECO:0000256" key="5">
    <source>
        <dbReference type="ARBA" id="ARBA00022679"/>
    </source>
</evidence>
<dbReference type="EMBL" id="CP035945">
    <property type="protein sequence ID" value="QBE95796.1"/>
    <property type="molecule type" value="Genomic_DNA"/>
</dbReference>
<feature type="transmembrane region" description="Helical" evidence="8">
    <location>
        <begin position="287"/>
        <end position="308"/>
    </location>
</feature>
<name>A0A4P6LUU5_9FIRM</name>
<evidence type="ECO:0000313" key="11">
    <source>
        <dbReference type="EMBL" id="QBE95796.1"/>
    </source>
</evidence>
<dbReference type="InterPro" id="IPR005467">
    <property type="entry name" value="His_kinase_dom"/>
</dbReference>
<dbReference type="Pfam" id="PF00672">
    <property type="entry name" value="HAMP"/>
    <property type="match status" value="1"/>
</dbReference>
<dbReference type="GO" id="GO:0016020">
    <property type="term" value="C:membrane"/>
    <property type="evidence" value="ECO:0007669"/>
    <property type="project" value="UniProtKB-SubCell"/>
</dbReference>
<sequence>MTEKGKGKLKITGIRKKMLLVFAVLITITGAGISVFSAAVFKQGYGKISKVYLQDITQQTTNNLENMIQTIEDINIQILSSSVIQEQLEIVNGQEMELYSIRNISKIVERELETNALFSSDVVSLSVFSKSGLEFSVKKITGRGTDLAFSEREIYAANGTTLWGLVGPDDDICIAKAILDLTTMRPIGYINIVYEREYFGDIVRDNSTEYSGACYVVDRDGVITVTNHERYLGDKFPVEIEKLRESETWRYDILNGTNSFYYVGNEMPNGWTLVEAVSVKEFYKNTYRVIGLTGIFLLGILILSFISVSMATKHIAKPTQDLLESMKLFGMGNLSHRVEVKTTDEIGQIGSEYNRMAENIETLIEKVYKMEITQKQAEIDFLCMQINPHFLYNTLDTISWMAIMQGNLDISEMTISLADLLRAMIQKDRFVTVEDEMKTVKDYLLIQGQRFGDKISVIYDIDEQAYPCRIPNFILQPLIENAIIHGLEPKLEKGTLRVQIKLENEAVAFCIADNGVGMSREEIQALYEKCEMNDTNQNIGLKNVYRRLILCYGETSRLHIESEKHRGTKIKFILPMTIIGQQEEEN</sequence>
<evidence type="ECO:0000259" key="9">
    <source>
        <dbReference type="PROSITE" id="PS50109"/>
    </source>
</evidence>
<protein>
    <recommendedName>
        <fullName evidence="3">histidine kinase</fullName>
        <ecNumber evidence="3">2.7.13.3</ecNumber>
    </recommendedName>
</protein>
<dbReference type="Gene3D" id="6.10.340.10">
    <property type="match status" value="1"/>
</dbReference>
<evidence type="ECO:0000256" key="8">
    <source>
        <dbReference type="SAM" id="Phobius"/>
    </source>
</evidence>
<dbReference type="Pfam" id="PF06580">
    <property type="entry name" value="His_kinase"/>
    <property type="match status" value="1"/>
</dbReference>
<keyword evidence="8" id="KW-1133">Transmembrane helix</keyword>
<dbReference type="GO" id="GO:0000155">
    <property type="term" value="F:phosphorelay sensor kinase activity"/>
    <property type="evidence" value="ECO:0007669"/>
    <property type="project" value="InterPro"/>
</dbReference>
<evidence type="ECO:0000256" key="2">
    <source>
        <dbReference type="ARBA" id="ARBA00004370"/>
    </source>
</evidence>
<dbReference type="SUPFAM" id="SSF55874">
    <property type="entry name" value="ATPase domain of HSP90 chaperone/DNA topoisomerase II/histidine kinase"/>
    <property type="match status" value="1"/>
</dbReference>
<evidence type="ECO:0000256" key="3">
    <source>
        <dbReference type="ARBA" id="ARBA00012438"/>
    </source>
</evidence>
<feature type="domain" description="HAMP" evidence="10">
    <location>
        <begin position="313"/>
        <end position="365"/>
    </location>
</feature>
<dbReference type="PROSITE" id="PS50885">
    <property type="entry name" value="HAMP"/>
    <property type="match status" value="1"/>
</dbReference>
<gene>
    <name evidence="11" type="primary">ypdA_4</name>
    <name evidence="11" type="ORF">PMF13cell1_01320</name>
</gene>
<accession>A0A4P6LUU5</accession>
<dbReference type="PANTHER" id="PTHR34220">
    <property type="entry name" value="SENSOR HISTIDINE KINASE YPDA"/>
    <property type="match status" value="1"/>
</dbReference>
<feature type="domain" description="Histidine kinase" evidence="9">
    <location>
        <begin position="474"/>
        <end position="578"/>
    </location>
</feature>
<dbReference type="InterPro" id="IPR036890">
    <property type="entry name" value="HATPase_C_sf"/>
</dbReference>
<keyword evidence="8" id="KW-0812">Transmembrane</keyword>
<dbReference type="PANTHER" id="PTHR34220:SF7">
    <property type="entry name" value="SENSOR HISTIDINE KINASE YPDA"/>
    <property type="match status" value="1"/>
</dbReference>
<keyword evidence="6 11" id="KW-0418">Kinase</keyword>
<dbReference type="Pfam" id="PF02518">
    <property type="entry name" value="HATPase_c"/>
    <property type="match status" value="1"/>
</dbReference>
<dbReference type="EC" id="2.7.13.3" evidence="3"/>
<dbReference type="Proteomes" id="UP000289794">
    <property type="component" value="Chromosome"/>
</dbReference>
<dbReference type="PROSITE" id="PS50109">
    <property type="entry name" value="HIS_KIN"/>
    <property type="match status" value="1"/>
</dbReference>
<dbReference type="CDD" id="cd06225">
    <property type="entry name" value="HAMP"/>
    <property type="match status" value="1"/>
</dbReference>
<dbReference type="InterPro" id="IPR003594">
    <property type="entry name" value="HATPase_dom"/>
</dbReference>
<keyword evidence="8" id="KW-0472">Membrane</keyword>
<evidence type="ECO:0000259" key="10">
    <source>
        <dbReference type="PROSITE" id="PS50885"/>
    </source>
</evidence>
<evidence type="ECO:0000256" key="6">
    <source>
        <dbReference type="ARBA" id="ARBA00022777"/>
    </source>
</evidence>
<dbReference type="AlphaFoldDB" id="A0A4P6LUU5"/>
<dbReference type="SUPFAM" id="SSF158472">
    <property type="entry name" value="HAMP domain-like"/>
    <property type="match status" value="1"/>
</dbReference>
<dbReference type="KEGG" id="bpro:PMF13cell1_01320"/>
<evidence type="ECO:0000256" key="7">
    <source>
        <dbReference type="ARBA" id="ARBA00023012"/>
    </source>
</evidence>
<keyword evidence="7" id="KW-0902">Two-component regulatory system</keyword>
<dbReference type="SMART" id="SM00304">
    <property type="entry name" value="HAMP"/>
    <property type="match status" value="1"/>
</dbReference>
<dbReference type="InterPro" id="IPR010559">
    <property type="entry name" value="Sig_transdc_His_kin_internal"/>
</dbReference>
<proteinExistence type="predicted"/>
<evidence type="ECO:0000313" key="12">
    <source>
        <dbReference type="Proteomes" id="UP000289794"/>
    </source>
</evidence>
<organism evidence="11 12">
    <name type="scientific">Blautia producta</name>
    <dbReference type="NCBI Taxonomy" id="33035"/>
    <lineage>
        <taxon>Bacteria</taxon>
        <taxon>Bacillati</taxon>
        <taxon>Bacillota</taxon>
        <taxon>Clostridia</taxon>
        <taxon>Lachnospirales</taxon>
        <taxon>Lachnospiraceae</taxon>
        <taxon>Blautia</taxon>
    </lineage>
</organism>
<keyword evidence="4" id="KW-0597">Phosphoprotein</keyword>
<comment type="subcellular location">
    <subcellularLocation>
        <location evidence="2">Membrane</location>
    </subcellularLocation>
</comment>
<dbReference type="InterPro" id="IPR050640">
    <property type="entry name" value="Bact_2-comp_sensor_kinase"/>
</dbReference>
<dbReference type="RefSeq" id="WP_130180227.1">
    <property type="nucleotide sequence ID" value="NZ_CP035945.1"/>
</dbReference>
<evidence type="ECO:0000256" key="4">
    <source>
        <dbReference type="ARBA" id="ARBA00022553"/>
    </source>
</evidence>
<evidence type="ECO:0000256" key="1">
    <source>
        <dbReference type="ARBA" id="ARBA00000085"/>
    </source>
</evidence>